<dbReference type="EMBL" id="MCZF01000071">
    <property type="protein sequence ID" value="PMM58217.1"/>
    <property type="molecule type" value="Genomic_DNA"/>
</dbReference>
<dbReference type="RefSeq" id="WP_102482825.1">
    <property type="nucleotide sequence ID" value="NZ_MCSW01000185.1"/>
</dbReference>
<protein>
    <submittedName>
        <fullName evidence="2">Uncharacterized protein</fullName>
    </submittedName>
</protein>
<evidence type="ECO:0000313" key="1">
    <source>
        <dbReference type="EMBL" id="PMF19633.1"/>
    </source>
</evidence>
<evidence type="ECO:0000313" key="3">
    <source>
        <dbReference type="Proteomes" id="UP000235405"/>
    </source>
</evidence>
<sequence length="625" mass="71426">MQKHQGYDRCEEKLEQVLLRNYAVNIQTGLETRFEALESPRRAVRTLSSFLDFIIAQDIVIEHCEELSLLFHSYQHVMMSESQHLSPTTIESDLNALRYTLEALQSSKVFPNGHLAPVMKQYNDDLYKNAENDGRKVLGGLQLPNPSTDNEIPLAVRLNVPADEFLESLVSNIRRHRNTLLHIARSYLEEANARLDYREFAINFTPKAMFDNPKNLTLGVSQKNAQYSLFNDKRLGEVAKMNMISYLHHKHSGILNDDFNGRFYLYSFGGTVELREHFGLSSLSAVAAQIIIVIESGINVTNLRSMKVDANGGLKDSFRKTDDGFNIIHEKLRAGSKRNKQMVLVDDSYINIEYAFDYLLRSTEHYRKFVIPEDKDYLFIHDTMQVEGTVCRMSDFPFKHGFKSLLKVARDKILNDPQWCEQVTEKDIDDLLLHEPNAQQLRVSEGILRWYDSGGDSLAAASYLGNSESVALKNYIPKELQGVLFSHQISKFQHLLLAAATDKQTYQAEVLGLQSQSGANDYYEDYITQLDAMNPHWRKLAESKEIKLKKNNEKAFALIMNEATLLNLYTAFNNENKALKDGNSPDEETSLRSTVFKNLVSYINGYGKGEQRRMLQKIILSGRDS</sequence>
<reference evidence="3 4" key="1">
    <citation type="submission" date="2016-07" db="EMBL/GenBank/DDBJ databases">
        <title>Nontailed viruses are major unrecognized killers of bacteria in the ocean.</title>
        <authorList>
            <person name="Kauffman K."/>
            <person name="Hussain F."/>
            <person name="Yang J."/>
            <person name="Arevalo P."/>
            <person name="Brown J."/>
            <person name="Cutler M."/>
            <person name="Kelly L."/>
            <person name="Polz M.F."/>
        </authorList>
    </citation>
    <scope>NUCLEOTIDE SEQUENCE [LARGE SCALE GENOMIC DNA]</scope>
    <source>
        <strain evidence="4">10N.261.48.B5</strain>
        <strain evidence="3">10N.286.54.F3</strain>
    </source>
</reference>
<dbReference type="EMBL" id="MCSW01000185">
    <property type="protein sequence ID" value="PMF19633.1"/>
    <property type="molecule type" value="Genomic_DNA"/>
</dbReference>
<reference evidence="2" key="3">
    <citation type="journal article" date="2018" name="Nature">
        <title>A major lineage of non-tailed dsDNA viruses as unrecognized killers of marine bacteria.</title>
        <authorList>
            <person name="Kauffman K.M."/>
            <person name="Hussain F.A."/>
            <person name="Yang J."/>
            <person name="Arevalo P."/>
            <person name="Brown J.M."/>
            <person name="Chang W.K."/>
            <person name="VanInsberghe D."/>
            <person name="Elsherbini J."/>
            <person name="Sharma R.S."/>
            <person name="Cutler M.B."/>
            <person name="Kelly L."/>
            <person name="Polz M.F."/>
        </authorList>
    </citation>
    <scope>NUCLEOTIDE SEQUENCE</scope>
    <source>
        <strain evidence="2">10N.261.48.B5</strain>
        <strain evidence="1">10N.286.54.F3</strain>
    </source>
</reference>
<comment type="caution">
    <text evidence="2">The sequence shown here is derived from an EMBL/GenBank/DDBJ whole genome shotgun (WGS) entry which is preliminary data.</text>
</comment>
<name>A0A2N7JSH1_VIBSP</name>
<dbReference type="AlphaFoldDB" id="A0A2N7JSH1"/>
<dbReference type="Proteomes" id="UP000235533">
    <property type="component" value="Unassembled WGS sequence"/>
</dbReference>
<proteinExistence type="predicted"/>
<gene>
    <name evidence="2" type="ORF">BCT54_21065</name>
    <name evidence="1" type="ORF">BCV19_12725</name>
</gene>
<organism evidence="2 4">
    <name type="scientific">Vibrio splendidus</name>
    <dbReference type="NCBI Taxonomy" id="29497"/>
    <lineage>
        <taxon>Bacteria</taxon>
        <taxon>Pseudomonadati</taxon>
        <taxon>Pseudomonadota</taxon>
        <taxon>Gammaproteobacteria</taxon>
        <taxon>Vibrionales</taxon>
        <taxon>Vibrionaceae</taxon>
        <taxon>Vibrio</taxon>
    </lineage>
</organism>
<reference evidence="2" key="2">
    <citation type="submission" date="2016-07" db="EMBL/GenBank/DDBJ databases">
        <authorList>
            <person name="Wan K."/>
            <person name="Booth B."/>
            <person name="Spirohn K."/>
            <person name="Hao T."/>
            <person name="Hu Y."/>
            <person name="Calderwood M."/>
            <person name="Hill D."/>
            <person name="Mohr S."/>
            <person name="Vidal M."/>
            <person name="Celniker S."/>
            <person name="Perrimon N."/>
        </authorList>
    </citation>
    <scope>NUCLEOTIDE SEQUENCE</scope>
    <source>
        <strain evidence="2">10N.261.48.B5</strain>
        <strain evidence="1">10N.286.54.F3</strain>
    </source>
</reference>
<dbReference type="Proteomes" id="UP000235405">
    <property type="component" value="Unassembled WGS sequence"/>
</dbReference>
<evidence type="ECO:0000313" key="2">
    <source>
        <dbReference type="EMBL" id="PMM58217.1"/>
    </source>
</evidence>
<accession>A0A2N7JSH1</accession>
<evidence type="ECO:0000313" key="4">
    <source>
        <dbReference type="Proteomes" id="UP000235533"/>
    </source>
</evidence>